<sequence length="165" mass="19370">MQNSYLFFCLMGQIKYPTGIVFHQLVSLELFTSNGYNLLPLMLDSSPKLQILKLTDPSTFAYCSLKWGWRQPKCVPECLLFHLETFVWTRYEWRLKDDKQVALYILNNARRLKKATLTTKTIDITELKKLEKRREMLNQLASEVKSPSSCQLVFEYATFPRSPTM</sequence>
<name>A0A6D2L960_9BRAS</name>
<dbReference type="Pfam" id="PF08387">
    <property type="entry name" value="FBD"/>
    <property type="match status" value="1"/>
</dbReference>
<dbReference type="OrthoDB" id="1109021at2759"/>
<dbReference type="PANTHER" id="PTHR31900">
    <property type="entry name" value="F-BOX/RNI SUPERFAMILY PROTEIN-RELATED"/>
    <property type="match status" value="1"/>
</dbReference>
<keyword evidence="3" id="KW-1185">Reference proteome</keyword>
<protein>
    <recommendedName>
        <fullName evidence="1">FBD domain-containing protein</fullName>
    </recommendedName>
</protein>
<dbReference type="Proteomes" id="UP000467841">
    <property type="component" value="Unassembled WGS sequence"/>
</dbReference>
<dbReference type="InterPro" id="IPR050232">
    <property type="entry name" value="FBL13/AtMIF1-like"/>
</dbReference>
<dbReference type="AlphaFoldDB" id="A0A6D2L960"/>
<accession>A0A6D2L960</accession>
<dbReference type="SMART" id="SM00579">
    <property type="entry name" value="FBD"/>
    <property type="match status" value="1"/>
</dbReference>
<evidence type="ECO:0000313" key="2">
    <source>
        <dbReference type="EMBL" id="CAA7056375.1"/>
    </source>
</evidence>
<proteinExistence type="predicted"/>
<reference evidence="2" key="1">
    <citation type="submission" date="2020-01" db="EMBL/GenBank/DDBJ databases">
        <authorList>
            <person name="Mishra B."/>
        </authorList>
    </citation>
    <scope>NUCLEOTIDE SEQUENCE [LARGE SCALE GENOMIC DNA]</scope>
</reference>
<organism evidence="2 3">
    <name type="scientific">Microthlaspi erraticum</name>
    <dbReference type="NCBI Taxonomy" id="1685480"/>
    <lineage>
        <taxon>Eukaryota</taxon>
        <taxon>Viridiplantae</taxon>
        <taxon>Streptophyta</taxon>
        <taxon>Embryophyta</taxon>
        <taxon>Tracheophyta</taxon>
        <taxon>Spermatophyta</taxon>
        <taxon>Magnoliopsida</taxon>
        <taxon>eudicotyledons</taxon>
        <taxon>Gunneridae</taxon>
        <taxon>Pentapetalae</taxon>
        <taxon>rosids</taxon>
        <taxon>malvids</taxon>
        <taxon>Brassicales</taxon>
        <taxon>Brassicaceae</taxon>
        <taxon>Coluteocarpeae</taxon>
        <taxon>Microthlaspi</taxon>
    </lineage>
</organism>
<gene>
    <name evidence="2" type="ORF">MERR_LOCUS43611</name>
</gene>
<dbReference type="PANTHER" id="PTHR31900:SF34">
    <property type="entry name" value="EMB|CAB62440.1-RELATED"/>
    <property type="match status" value="1"/>
</dbReference>
<dbReference type="InterPro" id="IPR006566">
    <property type="entry name" value="FBD"/>
</dbReference>
<comment type="caution">
    <text evidence="2">The sequence shown here is derived from an EMBL/GenBank/DDBJ whole genome shotgun (WGS) entry which is preliminary data.</text>
</comment>
<evidence type="ECO:0000313" key="3">
    <source>
        <dbReference type="Proteomes" id="UP000467841"/>
    </source>
</evidence>
<dbReference type="EMBL" id="CACVBM020001640">
    <property type="protein sequence ID" value="CAA7056375.1"/>
    <property type="molecule type" value="Genomic_DNA"/>
</dbReference>
<evidence type="ECO:0000259" key="1">
    <source>
        <dbReference type="SMART" id="SM00579"/>
    </source>
</evidence>
<feature type="domain" description="FBD" evidence="1">
    <location>
        <begin position="77"/>
        <end position="155"/>
    </location>
</feature>